<comment type="subunit">
    <text evidence="6">Homotetramer. Forms an RuvA(8)-RuvB(12)-Holliday junction (HJ) complex. HJ DNA is sandwiched between 2 RuvA tetramers; dsDNA enters through RuvA and exits via RuvB. An RuvB hexamer assembles on each DNA strand where it exits the tetramer. Each RuvB hexamer is contacted by two RuvA subunits (via domain III) on 2 adjacent RuvB subunits; this complex drives branch migration. In the full resolvosome a probable DNA-RuvA(4)-RuvB(12)-RuvC(2) complex forms which resolves the HJ.</text>
</comment>
<dbReference type="Pfam" id="PF01330">
    <property type="entry name" value="RuvA_N"/>
    <property type="match status" value="1"/>
</dbReference>
<feature type="region of interest" description="Domain I" evidence="6">
    <location>
        <begin position="8"/>
        <end position="71"/>
    </location>
</feature>
<keyword evidence="1 6" id="KW-0963">Cytoplasm</keyword>
<dbReference type="HAMAP" id="MF_00031">
    <property type="entry name" value="DNA_HJ_migration_RuvA"/>
    <property type="match status" value="1"/>
</dbReference>
<dbReference type="GO" id="GO:0009379">
    <property type="term" value="C:Holliday junction helicase complex"/>
    <property type="evidence" value="ECO:0007669"/>
    <property type="project" value="InterPro"/>
</dbReference>
<dbReference type="Proteomes" id="UP000034956">
    <property type="component" value="Unassembled WGS sequence"/>
</dbReference>
<dbReference type="GO" id="GO:0006310">
    <property type="term" value="P:DNA recombination"/>
    <property type="evidence" value="ECO:0007669"/>
    <property type="project" value="UniProtKB-UniRule"/>
</dbReference>
<dbReference type="Gene3D" id="2.40.50.140">
    <property type="entry name" value="Nucleic acid-binding proteins"/>
    <property type="match status" value="1"/>
</dbReference>
<keyword evidence="4 6" id="KW-0233">DNA recombination</keyword>
<dbReference type="PATRIC" id="fig|1618660.3.peg.164"/>
<keyword evidence="8" id="KW-0347">Helicase</keyword>
<gene>
    <name evidence="6" type="primary">ruvA</name>
    <name evidence="8" type="ORF">UY23_C0001G0159</name>
</gene>
<proteinExistence type="inferred from homology"/>
<reference evidence="8 9" key="1">
    <citation type="journal article" date="2015" name="Nature">
        <title>rRNA introns, odd ribosomes, and small enigmatic genomes across a large radiation of phyla.</title>
        <authorList>
            <person name="Brown C.T."/>
            <person name="Hug L.A."/>
            <person name="Thomas B.C."/>
            <person name="Sharon I."/>
            <person name="Castelle C.J."/>
            <person name="Singh A."/>
            <person name="Wilkins M.J."/>
            <person name="Williams K.H."/>
            <person name="Banfield J.F."/>
        </authorList>
    </citation>
    <scope>NUCLEOTIDE SEQUENCE [LARGE SCALE GENOMIC DNA]</scope>
</reference>
<dbReference type="InterPro" id="IPR010994">
    <property type="entry name" value="RuvA_2-like"/>
</dbReference>
<keyword evidence="3 6" id="KW-0238">DNA-binding</keyword>
<dbReference type="CDD" id="cd14332">
    <property type="entry name" value="UBA_RuvA_C"/>
    <property type="match status" value="1"/>
</dbReference>
<keyword evidence="2 6" id="KW-0227">DNA damage</keyword>
<evidence type="ECO:0000256" key="3">
    <source>
        <dbReference type="ARBA" id="ARBA00023125"/>
    </source>
</evidence>
<dbReference type="InterPro" id="IPR011114">
    <property type="entry name" value="RuvA_C"/>
</dbReference>
<feature type="domain" description="Helix-hairpin-helix DNA-binding motif class 1" evidence="7">
    <location>
        <begin position="80"/>
        <end position="99"/>
    </location>
</feature>
<dbReference type="NCBIfam" id="TIGR00084">
    <property type="entry name" value="ruvA"/>
    <property type="match status" value="1"/>
</dbReference>
<dbReference type="SUPFAM" id="SSF47781">
    <property type="entry name" value="RuvA domain 2-like"/>
    <property type="match status" value="1"/>
</dbReference>
<dbReference type="GO" id="GO:0005524">
    <property type="term" value="F:ATP binding"/>
    <property type="evidence" value="ECO:0007669"/>
    <property type="project" value="InterPro"/>
</dbReference>
<comment type="similarity">
    <text evidence="6">Belongs to the RuvA family.</text>
</comment>
<evidence type="ECO:0000259" key="7">
    <source>
        <dbReference type="SMART" id="SM00278"/>
    </source>
</evidence>
<keyword evidence="8" id="KW-0547">Nucleotide-binding</keyword>
<dbReference type="GO" id="GO:0006281">
    <property type="term" value="P:DNA repair"/>
    <property type="evidence" value="ECO:0007669"/>
    <property type="project" value="UniProtKB-UniRule"/>
</dbReference>
<dbReference type="InterPro" id="IPR000085">
    <property type="entry name" value="RuvA"/>
</dbReference>
<dbReference type="Gene3D" id="1.10.8.10">
    <property type="entry name" value="DNA helicase RuvA subunit, C-terminal domain"/>
    <property type="match status" value="1"/>
</dbReference>
<dbReference type="InterPro" id="IPR036267">
    <property type="entry name" value="RuvA_C_sf"/>
</dbReference>
<evidence type="ECO:0000256" key="6">
    <source>
        <dbReference type="HAMAP-Rule" id="MF_00031"/>
    </source>
</evidence>
<comment type="caution">
    <text evidence="8">The sequence shown here is derived from an EMBL/GenBank/DDBJ whole genome shotgun (WGS) entry which is preliminary data.</text>
</comment>
<dbReference type="EMBL" id="LCPF01000001">
    <property type="protein sequence ID" value="KKU91553.1"/>
    <property type="molecule type" value="Genomic_DNA"/>
</dbReference>
<evidence type="ECO:0000256" key="5">
    <source>
        <dbReference type="ARBA" id="ARBA00023204"/>
    </source>
</evidence>
<dbReference type="InterPro" id="IPR013849">
    <property type="entry name" value="DNA_helicase_Holl-junc_RuvA_I"/>
</dbReference>
<evidence type="ECO:0000313" key="8">
    <source>
        <dbReference type="EMBL" id="KKU91553.1"/>
    </source>
</evidence>
<feature type="region of interest" description="Domain III" evidence="6">
    <location>
        <begin position="149"/>
        <end position="200"/>
    </location>
</feature>
<dbReference type="GO" id="GO:0048476">
    <property type="term" value="C:Holliday junction resolvase complex"/>
    <property type="evidence" value="ECO:0007669"/>
    <property type="project" value="UniProtKB-UniRule"/>
</dbReference>
<evidence type="ECO:0000256" key="1">
    <source>
        <dbReference type="ARBA" id="ARBA00022490"/>
    </source>
</evidence>
<comment type="domain">
    <text evidence="6">Has three domains with a flexible linker between the domains II and III and assumes an 'L' shape. Domain III is highly mobile and contacts RuvB.</text>
</comment>
<keyword evidence="8" id="KW-0378">Hydrolase</keyword>
<feature type="region of interest" description="Domain II" evidence="6">
    <location>
        <begin position="72"/>
        <end position="149"/>
    </location>
</feature>
<keyword evidence="5 6" id="KW-0234">DNA repair</keyword>
<dbReference type="Gene3D" id="1.10.150.20">
    <property type="entry name" value="5' to 3' exonuclease, C-terminal subdomain"/>
    <property type="match status" value="1"/>
</dbReference>
<evidence type="ECO:0000256" key="4">
    <source>
        <dbReference type="ARBA" id="ARBA00023172"/>
    </source>
</evidence>
<protein>
    <recommendedName>
        <fullName evidence="6">Holliday junction branch migration complex subunit RuvA</fullName>
    </recommendedName>
</protein>
<comment type="function">
    <text evidence="6">The RuvA-RuvB-RuvC complex processes Holliday junction (HJ) DNA during genetic recombination and DNA repair, while the RuvA-RuvB complex plays an important role in the rescue of blocked DNA replication forks via replication fork reversal (RFR). RuvA specifically binds to HJ cruciform DNA, conferring on it an open structure. The RuvB hexamer acts as an ATP-dependent pump, pulling dsDNA into and through the RuvAB complex. HJ branch migration allows RuvC to scan DNA until it finds its consensus sequence, where it cleaves and resolves the cruciform DNA.</text>
</comment>
<sequence length="200" mass="22493">MGYNNKEMIYSLEGRIAEKGDNFFVIQVGGVGFKVATTKQTLLKLNKKEAAVKVFCFLYVREDQLELYGFLEEDALRLFEMLNTVSGVGPKTALGIIDIDSVANVMAAILEKKTELLTRTSGIGKKTAERIILELQTKIKIPGSKTLTERMGLDMEVEEALISLGYSRQEVRRVLSELNPNLKTIEERLRAALKNLSYRK</sequence>
<dbReference type="AlphaFoldDB" id="A0A0G1WMJ6"/>
<dbReference type="SUPFAM" id="SSF46929">
    <property type="entry name" value="DNA helicase RuvA subunit, C-terminal domain"/>
    <property type="match status" value="1"/>
</dbReference>
<comment type="caution">
    <text evidence="6">Lacks conserved residue(s) required for the propagation of feature annotation.</text>
</comment>
<comment type="subcellular location">
    <subcellularLocation>
        <location evidence="6">Cytoplasm</location>
    </subcellularLocation>
</comment>
<dbReference type="GO" id="GO:0000400">
    <property type="term" value="F:four-way junction DNA binding"/>
    <property type="evidence" value="ECO:0007669"/>
    <property type="project" value="UniProtKB-UniRule"/>
</dbReference>
<dbReference type="InterPro" id="IPR012340">
    <property type="entry name" value="NA-bd_OB-fold"/>
</dbReference>
<name>A0A0G1WMJ6_9BACT</name>
<evidence type="ECO:0000256" key="2">
    <source>
        <dbReference type="ARBA" id="ARBA00022763"/>
    </source>
</evidence>
<dbReference type="SUPFAM" id="SSF50249">
    <property type="entry name" value="Nucleic acid-binding proteins"/>
    <property type="match status" value="1"/>
</dbReference>
<keyword evidence="8" id="KW-0067">ATP-binding</keyword>
<dbReference type="Pfam" id="PF14520">
    <property type="entry name" value="HHH_5"/>
    <property type="match status" value="1"/>
</dbReference>
<accession>A0A0G1WMJ6</accession>
<evidence type="ECO:0000313" key="9">
    <source>
        <dbReference type="Proteomes" id="UP000034956"/>
    </source>
</evidence>
<feature type="domain" description="Helix-hairpin-helix DNA-binding motif class 1" evidence="7">
    <location>
        <begin position="115"/>
        <end position="134"/>
    </location>
</feature>
<dbReference type="Pfam" id="PF07499">
    <property type="entry name" value="RuvA_C"/>
    <property type="match status" value="1"/>
</dbReference>
<organism evidence="8 9">
    <name type="scientific">Candidatus Jorgensenbacteria bacterium GW2011_GWA1_48_11</name>
    <dbReference type="NCBI Taxonomy" id="1618660"/>
    <lineage>
        <taxon>Bacteria</taxon>
        <taxon>Candidatus Joergenseniibacteriota</taxon>
    </lineage>
</organism>
<dbReference type="SMART" id="SM00278">
    <property type="entry name" value="HhH1"/>
    <property type="match status" value="2"/>
</dbReference>
<dbReference type="GO" id="GO:0009378">
    <property type="term" value="F:four-way junction helicase activity"/>
    <property type="evidence" value="ECO:0007669"/>
    <property type="project" value="InterPro"/>
</dbReference>
<dbReference type="GO" id="GO:0005737">
    <property type="term" value="C:cytoplasm"/>
    <property type="evidence" value="ECO:0007669"/>
    <property type="project" value="UniProtKB-SubCell"/>
</dbReference>
<dbReference type="InterPro" id="IPR003583">
    <property type="entry name" value="Hlx-hairpin-Hlx_DNA-bd_motif"/>
</dbReference>